<comment type="caution">
    <text evidence="1">The sequence shown here is derived from an EMBL/GenBank/DDBJ whole genome shotgun (WGS) entry which is preliminary data.</text>
</comment>
<proteinExistence type="predicted"/>
<dbReference type="RefSeq" id="WP_188444409.1">
    <property type="nucleotide sequence ID" value="NZ_BMFD01000022.1"/>
</dbReference>
<dbReference type="Proteomes" id="UP000635885">
    <property type="component" value="Unassembled WGS sequence"/>
</dbReference>
<dbReference type="SUPFAM" id="SSF53756">
    <property type="entry name" value="UDP-Glycosyltransferase/glycogen phosphorylase"/>
    <property type="match status" value="1"/>
</dbReference>
<organism evidence="1 2">
    <name type="scientific">Belliella aquatica</name>
    <dbReference type="NCBI Taxonomy" id="1323734"/>
    <lineage>
        <taxon>Bacteria</taxon>
        <taxon>Pseudomonadati</taxon>
        <taxon>Bacteroidota</taxon>
        <taxon>Cytophagia</taxon>
        <taxon>Cytophagales</taxon>
        <taxon>Cyclobacteriaceae</taxon>
        <taxon>Belliella</taxon>
    </lineage>
</organism>
<keyword evidence="2" id="KW-1185">Reference proteome</keyword>
<evidence type="ECO:0000313" key="1">
    <source>
        <dbReference type="EMBL" id="GGC53618.1"/>
    </source>
</evidence>
<keyword evidence="1" id="KW-0808">Transferase</keyword>
<dbReference type="EMBL" id="BMFD01000022">
    <property type="protein sequence ID" value="GGC53618.1"/>
    <property type="molecule type" value="Genomic_DNA"/>
</dbReference>
<dbReference type="Pfam" id="PF13692">
    <property type="entry name" value="Glyco_trans_1_4"/>
    <property type="match status" value="1"/>
</dbReference>
<name>A0ABQ1N486_9BACT</name>
<protein>
    <submittedName>
        <fullName evidence="1">Glycosyl transferase</fullName>
    </submittedName>
</protein>
<dbReference type="Gene3D" id="3.40.50.2000">
    <property type="entry name" value="Glycogen Phosphorylase B"/>
    <property type="match status" value="2"/>
</dbReference>
<gene>
    <name evidence="1" type="ORF">GCM10010993_35040</name>
</gene>
<reference evidence="2" key="1">
    <citation type="journal article" date="2019" name="Int. J. Syst. Evol. Microbiol.">
        <title>The Global Catalogue of Microorganisms (GCM) 10K type strain sequencing project: providing services to taxonomists for standard genome sequencing and annotation.</title>
        <authorList>
            <consortium name="The Broad Institute Genomics Platform"/>
            <consortium name="The Broad Institute Genome Sequencing Center for Infectious Disease"/>
            <person name="Wu L."/>
            <person name="Ma J."/>
        </authorList>
    </citation>
    <scope>NUCLEOTIDE SEQUENCE [LARGE SCALE GENOMIC DNA]</scope>
    <source>
        <strain evidence="2">CGMCC 1.12479</strain>
    </source>
</reference>
<dbReference type="GO" id="GO:0016740">
    <property type="term" value="F:transferase activity"/>
    <property type="evidence" value="ECO:0007669"/>
    <property type="project" value="UniProtKB-KW"/>
</dbReference>
<sequence length="407" mass="46221">MNVIHLQYGSSASGNYTITLHDLMTANGINSSVLSLFSNFTPKDKEIRWLGKFPNYKAGIDHKVQKFLNRDNRSELGDFSYPILGTDISSHESVNKADVIYVHWVLNGFLNIESLMKLAKLGKPMVFVLHDMWTFTSGCHYSFDCRKYTKNCGNCPILNKDLEKDRSFYLFQEKRNLFNDFKNIYFISPSIWMKNNALEATLLKGKLIQQIYNPVSESFYPKAEILGKYISKSNDKKIIGFGANYINSPYKGFKYMLEAIKIIAKTGHINDYEILVFGGNLSEEIIQEIAFKVSYTSFLTSEEDICEAYNSMDVFVIPSLADNLPTTVLESLKCGVPVVGFQTGGIPEMINHLENGFLAEKFNSQELADGIVYCLENDVKGYLTEKFDSSSIFEAHKSFLNQIIELV</sequence>
<dbReference type="PANTHER" id="PTHR12526">
    <property type="entry name" value="GLYCOSYLTRANSFERASE"/>
    <property type="match status" value="1"/>
</dbReference>
<accession>A0ABQ1N486</accession>
<evidence type="ECO:0000313" key="2">
    <source>
        <dbReference type="Proteomes" id="UP000635885"/>
    </source>
</evidence>
<dbReference type="PANTHER" id="PTHR12526:SF637">
    <property type="entry name" value="GLYCOSYLTRANSFERASE EPSF-RELATED"/>
    <property type="match status" value="1"/>
</dbReference>